<reference evidence="4 5" key="1">
    <citation type="submission" date="2018-06" db="EMBL/GenBank/DDBJ databases">
        <authorList>
            <consortium name="Pathogen Informatics"/>
            <person name="Doyle S."/>
        </authorList>
    </citation>
    <scope>NUCLEOTIDE SEQUENCE [LARGE SCALE GENOMIC DNA]</scope>
    <source>
        <strain evidence="4 5">NCTC13149</strain>
    </source>
</reference>
<dbReference type="EMBL" id="UGSZ01000001">
    <property type="protein sequence ID" value="SUB56250.1"/>
    <property type="molecule type" value="Genomic_DNA"/>
</dbReference>
<feature type="domain" description="DUF3048" evidence="2">
    <location>
        <begin position="55"/>
        <end position="198"/>
    </location>
</feature>
<dbReference type="InterPro" id="IPR023158">
    <property type="entry name" value="YerB-like_sf"/>
</dbReference>
<feature type="region of interest" description="Disordered" evidence="1">
    <location>
        <begin position="347"/>
        <end position="371"/>
    </location>
</feature>
<organism evidence="4 5">
    <name type="scientific">Peptoniphilus lacrimalis</name>
    <dbReference type="NCBI Taxonomy" id="33031"/>
    <lineage>
        <taxon>Bacteria</taxon>
        <taxon>Bacillati</taxon>
        <taxon>Bacillota</taxon>
        <taxon>Tissierellia</taxon>
        <taxon>Tissierellales</taxon>
        <taxon>Peptoniphilaceae</taxon>
        <taxon>Peptoniphilus</taxon>
    </lineage>
</organism>
<dbReference type="Pfam" id="PF17479">
    <property type="entry name" value="DUF3048_C"/>
    <property type="match status" value="1"/>
</dbReference>
<feature type="domain" description="DUF3048" evidence="3">
    <location>
        <begin position="231"/>
        <end position="341"/>
    </location>
</feature>
<dbReference type="Gene3D" id="3.50.90.10">
    <property type="entry name" value="YerB-like"/>
    <property type="match status" value="1"/>
</dbReference>
<sequence length="371" mass="42118">MKFKARKLVLFIGVGLLIFTLSACKDLRNDKDANSGKDVKKEESIDEKEVIRSPFTGLETTEDTLRRRPFAVMLDNHFDAIPQSGLNQSDMIYEFKAEGEFTRYMAIFQSQSPSVIGPIRSARPYFVDTAKEYNAIYAHWGGSEMGYAEIPKIKVDDLDGIALEGITFYRNKDVKKKRPHDGYSSIDLMTKQSEKYKYDLVSDNKAFNFDTSENLDEIKKQMGDEICNSITLNFFKHYKEKYEYDANTNKYRIIRNEKNVTDEADGKDVLVSNLIVEFASSKVTGPLGTLTIDIVGQGKGLLLTNGKIININWQKDDPSQRTKFTTQDGKEIILSPGQTWVSVLDPKDIIEKEPSQEKNADENSSDNVESK</sequence>
<dbReference type="STRING" id="1122949.GCA_000378725_00091"/>
<evidence type="ECO:0000259" key="2">
    <source>
        <dbReference type="Pfam" id="PF11258"/>
    </source>
</evidence>
<gene>
    <name evidence="4" type="primary">yerB</name>
    <name evidence="4" type="ORF">NCTC13149_00020</name>
</gene>
<dbReference type="AlphaFoldDB" id="A0A379C1W0"/>
<keyword evidence="4" id="KW-0449">Lipoprotein</keyword>
<dbReference type="RefSeq" id="WP_019034168.1">
    <property type="nucleotide sequence ID" value="NZ_JASOSY010000002.1"/>
</dbReference>
<name>A0A379C1W0_9FIRM</name>
<proteinExistence type="predicted"/>
<protein>
    <submittedName>
        <fullName evidence="4">Lipoprotein yerB</fullName>
    </submittedName>
</protein>
<dbReference type="Pfam" id="PF11258">
    <property type="entry name" value="DUF3048"/>
    <property type="match status" value="1"/>
</dbReference>
<evidence type="ECO:0000313" key="5">
    <source>
        <dbReference type="Proteomes" id="UP000255517"/>
    </source>
</evidence>
<dbReference type="InterPro" id="IPR035328">
    <property type="entry name" value="DUF3048_C"/>
</dbReference>
<evidence type="ECO:0000259" key="3">
    <source>
        <dbReference type="Pfam" id="PF17479"/>
    </source>
</evidence>
<dbReference type="Proteomes" id="UP000255517">
    <property type="component" value="Unassembled WGS sequence"/>
</dbReference>
<evidence type="ECO:0000313" key="4">
    <source>
        <dbReference type="EMBL" id="SUB56250.1"/>
    </source>
</evidence>
<evidence type="ECO:0000256" key="1">
    <source>
        <dbReference type="SAM" id="MobiDB-lite"/>
    </source>
</evidence>
<dbReference type="InterPro" id="IPR021416">
    <property type="entry name" value="DUF3048_N"/>
</dbReference>
<dbReference type="PROSITE" id="PS51257">
    <property type="entry name" value="PROKAR_LIPOPROTEIN"/>
    <property type="match status" value="1"/>
</dbReference>
<dbReference type="OrthoDB" id="9779102at2"/>
<feature type="compositionally biased region" description="Basic and acidic residues" evidence="1">
    <location>
        <begin position="347"/>
        <end position="361"/>
    </location>
</feature>
<accession>A0A379C1W0</accession>
<dbReference type="SUPFAM" id="SSF159774">
    <property type="entry name" value="YerB-like"/>
    <property type="match status" value="1"/>
</dbReference>